<feature type="transmembrane region" description="Helical" evidence="1">
    <location>
        <begin position="226"/>
        <end position="244"/>
    </location>
</feature>
<evidence type="ECO:0000256" key="1">
    <source>
        <dbReference type="SAM" id="Phobius"/>
    </source>
</evidence>
<reference evidence="3" key="1">
    <citation type="submission" date="2016-10" db="EMBL/GenBank/DDBJ databases">
        <authorList>
            <person name="Varghese N."/>
        </authorList>
    </citation>
    <scope>NUCLEOTIDE SEQUENCE [LARGE SCALE GENOMIC DNA]</scope>
    <source>
        <strain evidence="3">DSM 17980</strain>
    </source>
</reference>
<proteinExistence type="predicted"/>
<dbReference type="PANTHER" id="PTHR38457">
    <property type="entry name" value="REGULATOR ABRB-RELATED"/>
    <property type="match status" value="1"/>
</dbReference>
<protein>
    <recommendedName>
        <fullName evidence="4">Membrane protein AbrB duplication</fullName>
    </recommendedName>
</protein>
<feature type="transmembrane region" description="Helical" evidence="1">
    <location>
        <begin position="20"/>
        <end position="40"/>
    </location>
</feature>
<gene>
    <name evidence="2" type="ORF">SAMN05421543_102190</name>
</gene>
<evidence type="ECO:0008006" key="4">
    <source>
        <dbReference type="Google" id="ProtNLM"/>
    </source>
</evidence>
<evidence type="ECO:0000313" key="2">
    <source>
        <dbReference type="EMBL" id="SFU47515.1"/>
    </source>
</evidence>
<dbReference type="Pfam" id="PF05145">
    <property type="entry name" value="AbrB"/>
    <property type="match status" value="1"/>
</dbReference>
<organism evidence="2 3">
    <name type="scientific">Alicyclobacillus macrosporangiidus</name>
    <dbReference type="NCBI Taxonomy" id="392015"/>
    <lineage>
        <taxon>Bacteria</taxon>
        <taxon>Bacillati</taxon>
        <taxon>Bacillota</taxon>
        <taxon>Bacilli</taxon>
        <taxon>Bacillales</taxon>
        <taxon>Alicyclobacillaceae</taxon>
        <taxon>Alicyclobacillus</taxon>
    </lineage>
</organism>
<feature type="transmembrane region" description="Helical" evidence="1">
    <location>
        <begin position="178"/>
        <end position="197"/>
    </location>
</feature>
<feature type="transmembrane region" description="Helical" evidence="1">
    <location>
        <begin position="76"/>
        <end position="101"/>
    </location>
</feature>
<feature type="transmembrane region" description="Helical" evidence="1">
    <location>
        <begin position="113"/>
        <end position="131"/>
    </location>
</feature>
<feature type="transmembrane region" description="Helical" evidence="1">
    <location>
        <begin position="304"/>
        <end position="331"/>
    </location>
</feature>
<dbReference type="InterPro" id="IPR017516">
    <property type="entry name" value="AbrB_dup"/>
</dbReference>
<dbReference type="GO" id="GO:0016020">
    <property type="term" value="C:membrane"/>
    <property type="evidence" value="ECO:0007669"/>
    <property type="project" value="InterPro"/>
</dbReference>
<accession>A0A1I7GGH7</accession>
<feature type="transmembrane region" description="Helical" evidence="1">
    <location>
        <begin position="256"/>
        <end position="280"/>
    </location>
</feature>
<keyword evidence="1" id="KW-1133">Transmembrane helix</keyword>
<dbReference type="EMBL" id="FPBV01000002">
    <property type="protein sequence ID" value="SFU47515.1"/>
    <property type="molecule type" value="Genomic_DNA"/>
</dbReference>
<dbReference type="NCBIfam" id="TIGR03082">
    <property type="entry name" value="Gneg_AbrB_dup"/>
    <property type="match status" value="2"/>
</dbReference>
<keyword evidence="3" id="KW-1185">Reference proteome</keyword>
<dbReference type="PIRSF" id="PIRSF038991">
    <property type="entry name" value="Protein_AbrB"/>
    <property type="match status" value="1"/>
</dbReference>
<evidence type="ECO:0000313" key="3">
    <source>
        <dbReference type="Proteomes" id="UP000183508"/>
    </source>
</evidence>
<dbReference type="PANTHER" id="PTHR38457:SF1">
    <property type="entry name" value="REGULATOR ABRB-RELATED"/>
    <property type="match status" value="1"/>
</dbReference>
<dbReference type="Proteomes" id="UP000183508">
    <property type="component" value="Unassembled WGS sequence"/>
</dbReference>
<dbReference type="GO" id="GO:0010468">
    <property type="term" value="P:regulation of gene expression"/>
    <property type="evidence" value="ECO:0007669"/>
    <property type="project" value="InterPro"/>
</dbReference>
<dbReference type="InterPro" id="IPR007820">
    <property type="entry name" value="AbrB_fam"/>
</dbReference>
<name>A0A1I7GGH7_9BACL</name>
<dbReference type="RefSeq" id="WP_074949581.1">
    <property type="nucleotide sequence ID" value="NZ_FPBV01000002.1"/>
</dbReference>
<dbReference type="eggNOG" id="COG3180">
    <property type="taxonomic scope" value="Bacteria"/>
</dbReference>
<dbReference type="AlphaFoldDB" id="A0A1I7GGH7"/>
<feature type="transmembrane region" description="Helical" evidence="1">
    <location>
        <begin position="143"/>
        <end position="166"/>
    </location>
</feature>
<keyword evidence="1" id="KW-0472">Membrane</keyword>
<dbReference type="STRING" id="392015.SAMN05421543_102190"/>
<keyword evidence="1" id="KW-0812">Transmembrane</keyword>
<feature type="transmembrane region" description="Helical" evidence="1">
    <location>
        <begin position="52"/>
        <end position="70"/>
    </location>
</feature>
<sequence>MRDWWVLAGASAMAGWVFNHLGVPAAWMVGPMVAAILFGLATGRRPRVRRPLFAASQAVVGVIVASMFRASDLPVIIHHLPAVVLVAAGSLVVSLVIGWAIGRFAHVDRMTAVLGAMPGGASGMVAMSVSLQADPKLVAVMQYVRVISVVLTASAMTRWLAGSGAAHIQMPASTQGGYVLHSLETLAVGLAGAWLGLTARLPAGQLLGAILAGTVANLTGWVPLTIPGWVSAAAYAVLGVYVGLMFDRVSLKHAGLLLPYIFASTVALILLCAGIGWGMARWTGETLLTGILATSPGGLDSVSLMAIGGGANLALVVSLQTVRMFTIVFFGPPIVRWLARRDGQVTHGEGAV</sequence>